<dbReference type="Gene3D" id="1.10.510.10">
    <property type="entry name" value="Transferase(Phosphotransferase) domain 1"/>
    <property type="match status" value="1"/>
</dbReference>
<dbReference type="Gene3D" id="3.30.200.20">
    <property type="entry name" value="Phosphorylase Kinase, domain 1"/>
    <property type="match status" value="1"/>
</dbReference>
<evidence type="ECO:0000256" key="5">
    <source>
        <dbReference type="ARBA" id="ARBA00022840"/>
    </source>
</evidence>
<sequence length="1069" mass="120168">MARERTVTVSKKRHHRHDRESTDYVEKVKRKREEARKRNVDREERARRRSLAKKEDAEKVYQHHLQIAFSASEKEVQNGEQHNGSVGRTAKSSNKKQQPIVLIPKRRKHKNYISKRKGNKAAAALRQCVSDPHIYKSFDHWHELWKDPPDGCGGPSRKTSAQQRKKAFISRQNQDKLYCNRIQELGAAAAKLLAVANASVDEDGKKMMTVSASERLDAMGVPSSSTTMKVEQIDLKVVNQAEIGLPIIEKNCPPNRRNFKRLNAFPSIDVTIPSTSAEVVKQPSTKVPERKISGRRRRVEELSRIKEELRNAKLPSFDSISKCHSRLPKKEDLEDAQAKSTVDAVLAAFHSMQKESNAKKRSVVGAYPAVSLDNNGRDETDSCRQLQQTQQTRKKAVVVGKPPASPSMLARQELNRLADRQDQSTDKQTPTNSARGSNNASAVPPCSLSLINCPYMRLRNAPSTVVVRRPPPTLPLVAVSIDQDFDSPEFEQDKDFRVPQEHQAETSTAKTFDLLASAAETDANDQFSAESCSRSAHNSAHQQRSKNITPLEFQATVELDNSPKNFASGEGEEDDDESYQTPVDETAEARVPVLNLSRHRVGVDESKLVGDQVLYHLPHPPVPPPPYPGRPKPVNRSTASLIASLQLPPSVCAKVDKIIASGDSAGVRKRAPQALLEANGGARHHRNQHPHSAIQGESAIASTSPAHRPLIQDDKDGHLIYSTGDRIDDKFEIVKTLGEGTFGKVVQVKDLNNPKGPQRALKIIKNVSKYREAARLEINVLKKLKDKDPDGRNLVIQLLDSFDYHGHMCLVFELLGLSVFDFMKMNNYQPYPMDQARYIAYQLIHAVKFLHDNKLTHTDLKPENILFVSSENEVAHNGEEVKRKKQLRVVKDATVRLIDLGSATFDHEHHSTIVSTRHYRAPEVILELGWAQPCDVWSIGCIMFELYSGMTLFQTHDNREHLAMMERILESIPYRMGRKSKTKYFYHGRLDWNERTTAGQYVRDHCKPLFRMLEYEPASRVTLGEALRHPYFDRLDPKLKARVNGGGADALLNGRGSYASAGSSSSCWD</sequence>
<dbReference type="GO" id="GO:0005634">
    <property type="term" value="C:nucleus"/>
    <property type="evidence" value="ECO:0007669"/>
    <property type="project" value="TreeGrafter"/>
</dbReference>
<organism evidence="10 11">
    <name type="scientific">Globodera pallida</name>
    <name type="common">Potato cyst nematode worm</name>
    <name type="synonym">Heterodera pallida</name>
    <dbReference type="NCBI Taxonomy" id="36090"/>
    <lineage>
        <taxon>Eukaryota</taxon>
        <taxon>Metazoa</taxon>
        <taxon>Ecdysozoa</taxon>
        <taxon>Nematoda</taxon>
        <taxon>Chromadorea</taxon>
        <taxon>Rhabditida</taxon>
        <taxon>Tylenchina</taxon>
        <taxon>Tylenchomorpha</taxon>
        <taxon>Tylenchoidea</taxon>
        <taxon>Heteroderidae</taxon>
        <taxon>Heteroderinae</taxon>
        <taxon>Globodera</taxon>
    </lineage>
</organism>
<dbReference type="SUPFAM" id="SSF56112">
    <property type="entry name" value="Protein kinase-like (PK-like)"/>
    <property type="match status" value="1"/>
</dbReference>
<evidence type="ECO:0000313" key="10">
    <source>
        <dbReference type="Proteomes" id="UP000050741"/>
    </source>
</evidence>
<dbReference type="Proteomes" id="UP000050741">
    <property type="component" value="Unassembled WGS sequence"/>
</dbReference>
<feature type="region of interest" description="Disordered" evidence="8">
    <location>
        <begin position="370"/>
        <end position="443"/>
    </location>
</feature>
<dbReference type="Pfam" id="PF00069">
    <property type="entry name" value="Pkinase"/>
    <property type="match status" value="1"/>
</dbReference>
<protein>
    <submittedName>
        <fullName evidence="11">Protein kinase domain-containing protein</fullName>
    </submittedName>
</protein>
<feature type="domain" description="Protein kinase" evidence="9">
    <location>
        <begin position="731"/>
        <end position="1032"/>
    </location>
</feature>
<feature type="region of interest" description="Disordered" evidence="8">
    <location>
        <begin position="1"/>
        <end position="100"/>
    </location>
</feature>
<evidence type="ECO:0000259" key="9">
    <source>
        <dbReference type="PROSITE" id="PS50011"/>
    </source>
</evidence>
<dbReference type="InterPro" id="IPR008271">
    <property type="entry name" value="Ser/Thr_kinase_AS"/>
</dbReference>
<feature type="compositionally biased region" description="Basic and acidic residues" evidence="8">
    <location>
        <begin position="18"/>
        <end position="61"/>
    </location>
</feature>
<feature type="region of interest" description="Disordered" evidence="8">
    <location>
        <begin position="561"/>
        <end position="590"/>
    </location>
</feature>
<dbReference type="PANTHER" id="PTHR45646:SF11">
    <property type="entry name" value="SERINE_THREONINE-PROTEIN KINASE DOA"/>
    <property type="match status" value="1"/>
</dbReference>
<keyword evidence="2" id="KW-0808">Transferase</keyword>
<reference evidence="11" key="2">
    <citation type="submission" date="2016-06" db="UniProtKB">
        <authorList>
            <consortium name="WormBaseParasite"/>
        </authorList>
    </citation>
    <scope>IDENTIFICATION</scope>
</reference>
<reference evidence="10" key="1">
    <citation type="submission" date="2014-05" db="EMBL/GenBank/DDBJ databases">
        <title>The genome and life-stage specific transcriptomes of Globodera pallida elucidate key aspects of plant parasitism by a cyst nematode.</title>
        <authorList>
            <person name="Cotton J.A."/>
            <person name="Lilley C.J."/>
            <person name="Jones L.M."/>
            <person name="Kikuchi T."/>
            <person name="Reid A.J."/>
            <person name="Thorpe P."/>
            <person name="Tsai I.J."/>
            <person name="Beasley H."/>
            <person name="Blok V."/>
            <person name="Cock P.J.A."/>
            <person name="Van den Akker S.E."/>
            <person name="Holroyd N."/>
            <person name="Hunt M."/>
            <person name="Mantelin S."/>
            <person name="Naghra H."/>
            <person name="Pain A."/>
            <person name="Palomares-Rius J.E."/>
            <person name="Zarowiecki M."/>
            <person name="Berriman M."/>
            <person name="Jones J.T."/>
            <person name="Urwin P.E."/>
        </authorList>
    </citation>
    <scope>NUCLEOTIDE SEQUENCE [LARGE SCALE GENOMIC DNA]</scope>
    <source>
        <strain evidence="10">Lindley</strain>
    </source>
</reference>
<feature type="region of interest" description="Disordered" evidence="8">
    <location>
        <begin position="680"/>
        <end position="714"/>
    </location>
</feature>
<evidence type="ECO:0000256" key="6">
    <source>
        <dbReference type="ARBA" id="ARBA00037966"/>
    </source>
</evidence>
<dbReference type="WBParaSite" id="GPLIN_000976700">
    <property type="protein sequence ID" value="GPLIN_000976700"/>
    <property type="gene ID" value="GPLIN_000976700"/>
</dbReference>
<evidence type="ECO:0000256" key="3">
    <source>
        <dbReference type="ARBA" id="ARBA00022741"/>
    </source>
</evidence>
<feature type="compositionally biased region" description="Polar residues" evidence="8">
    <location>
        <begin position="426"/>
        <end position="441"/>
    </location>
</feature>
<keyword evidence="10" id="KW-1185">Reference proteome</keyword>
<dbReference type="InterPro" id="IPR051175">
    <property type="entry name" value="CLK_kinases"/>
</dbReference>
<evidence type="ECO:0000256" key="8">
    <source>
        <dbReference type="SAM" id="MobiDB-lite"/>
    </source>
</evidence>
<feature type="region of interest" description="Disordered" evidence="8">
    <location>
        <begin position="526"/>
        <end position="548"/>
    </location>
</feature>
<evidence type="ECO:0000256" key="1">
    <source>
        <dbReference type="ARBA" id="ARBA00022527"/>
    </source>
</evidence>
<evidence type="ECO:0000256" key="2">
    <source>
        <dbReference type="ARBA" id="ARBA00022679"/>
    </source>
</evidence>
<comment type="similarity">
    <text evidence="6">Belongs to the protein kinase superfamily. CMGC Ser/Thr protein kinase family. Lammer subfamily.</text>
</comment>
<name>A0A183CA68_GLOPA</name>
<dbReference type="PROSITE" id="PS00107">
    <property type="entry name" value="PROTEIN_KINASE_ATP"/>
    <property type="match status" value="1"/>
</dbReference>
<dbReference type="SMART" id="SM00220">
    <property type="entry name" value="S_TKc"/>
    <property type="match status" value="1"/>
</dbReference>
<keyword evidence="3 7" id="KW-0547">Nucleotide-binding</keyword>
<dbReference type="InterPro" id="IPR011009">
    <property type="entry name" value="Kinase-like_dom_sf"/>
</dbReference>
<dbReference type="InterPro" id="IPR017441">
    <property type="entry name" value="Protein_kinase_ATP_BS"/>
</dbReference>
<feature type="compositionally biased region" description="Basic and acidic residues" evidence="8">
    <location>
        <begin position="413"/>
        <end position="425"/>
    </location>
</feature>
<keyword evidence="1" id="KW-0723">Serine/threonine-protein kinase</keyword>
<evidence type="ECO:0000256" key="4">
    <source>
        <dbReference type="ARBA" id="ARBA00022777"/>
    </source>
</evidence>
<proteinExistence type="inferred from homology"/>
<evidence type="ECO:0000313" key="11">
    <source>
        <dbReference type="WBParaSite" id="GPLIN_000976700"/>
    </source>
</evidence>
<dbReference type="InterPro" id="IPR000719">
    <property type="entry name" value="Prot_kinase_dom"/>
</dbReference>
<keyword evidence="4" id="KW-0418">Kinase</keyword>
<feature type="binding site" evidence="7">
    <location>
        <position position="762"/>
    </location>
    <ligand>
        <name>ATP</name>
        <dbReference type="ChEBI" id="CHEBI:30616"/>
    </ligand>
</feature>
<dbReference type="PROSITE" id="PS50011">
    <property type="entry name" value="PROTEIN_KINASE_DOM"/>
    <property type="match status" value="1"/>
</dbReference>
<dbReference type="GO" id="GO:0004674">
    <property type="term" value="F:protein serine/threonine kinase activity"/>
    <property type="evidence" value="ECO:0007669"/>
    <property type="project" value="UniProtKB-KW"/>
</dbReference>
<dbReference type="PROSITE" id="PS00108">
    <property type="entry name" value="PROTEIN_KINASE_ST"/>
    <property type="match status" value="1"/>
</dbReference>
<dbReference type="PANTHER" id="PTHR45646">
    <property type="entry name" value="SERINE/THREONINE-PROTEIN KINASE DOA-RELATED"/>
    <property type="match status" value="1"/>
</dbReference>
<dbReference type="CDD" id="cd14134">
    <property type="entry name" value="PKc_CLK"/>
    <property type="match status" value="1"/>
</dbReference>
<keyword evidence="5 7" id="KW-0067">ATP-binding</keyword>
<evidence type="ECO:0000256" key="7">
    <source>
        <dbReference type="PROSITE-ProRule" id="PRU10141"/>
    </source>
</evidence>
<feature type="compositionally biased region" description="Polar residues" evidence="8">
    <location>
        <begin position="78"/>
        <end position="97"/>
    </location>
</feature>
<dbReference type="AlphaFoldDB" id="A0A183CA68"/>
<dbReference type="GO" id="GO:0005524">
    <property type="term" value="F:ATP binding"/>
    <property type="evidence" value="ECO:0007669"/>
    <property type="project" value="UniProtKB-UniRule"/>
</dbReference>
<dbReference type="GO" id="GO:0043484">
    <property type="term" value="P:regulation of RNA splicing"/>
    <property type="evidence" value="ECO:0007669"/>
    <property type="project" value="TreeGrafter"/>
</dbReference>
<accession>A0A183CA68</accession>